<sequence>MASSFIRTIIVVVAAMFFITGCNNRTELPTAPRLGYKDKSPVGGSVLHSVVHEYYSVLNYNSNSIEQWSDYQLPYDTLPGDYLYIAAAPTINMLDAEADKILALVHSGSSAILMADRFSENLLERIGVVHNDPVSDFSNYDYPHRDLNNVSQSIIVEFPDSSAYYPAYFNELSRAFNFKKSDSANIVPIGWNNKNKIDILKIRHGDGTLILMTNVSAVTNYYLLTNNNYELVIKLLNHLPVGEQVYIYWDNFFYNNSNRDRDNDSPDFSVILNNIYARWAVIIALLAMILWILNNVFRKQRVIPVLQKNENTSMAFTNAIAQLYYNKKDNASIALKMSAWLQDYMHQNYFFKFEGYNEAFTQIIHHKAGLDLDKSVHLTNILLRVSNNKGISDNDLLTLNEYLQEIIK</sequence>
<evidence type="ECO:0000256" key="1">
    <source>
        <dbReference type="SAM" id="Phobius"/>
    </source>
</evidence>
<comment type="caution">
    <text evidence="3">The sequence shown here is derived from an EMBL/GenBank/DDBJ whole genome shotgun (WGS) entry which is preliminary data.</text>
</comment>
<dbReference type="RefSeq" id="WP_407032581.1">
    <property type="nucleotide sequence ID" value="NZ_JAQGEF010000025.1"/>
</dbReference>
<evidence type="ECO:0000313" key="3">
    <source>
        <dbReference type="EMBL" id="MDA3616251.1"/>
    </source>
</evidence>
<reference evidence="3 4" key="1">
    <citation type="submission" date="2022-12" db="EMBL/GenBank/DDBJ databases">
        <title>Chitinophagaceae gen. sp. nov., a new member of the family Chitinophagaceae, isolated from soil in a chemical factory.</title>
        <authorList>
            <person name="Ke Z."/>
        </authorList>
    </citation>
    <scope>NUCLEOTIDE SEQUENCE [LARGE SCALE GENOMIC DNA]</scope>
    <source>
        <strain evidence="3 4">LY-5</strain>
    </source>
</reference>
<keyword evidence="1" id="KW-0812">Transmembrane</keyword>
<feature type="domain" description="DUF4350" evidence="2">
    <location>
        <begin position="38"/>
        <end position="236"/>
    </location>
</feature>
<protein>
    <recommendedName>
        <fullName evidence="2">DUF4350 domain-containing protein</fullName>
    </recommendedName>
</protein>
<accession>A0ABT4UN30</accession>
<evidence type="ECO:0000313" key="4">
    <source>
        <dbReference type="Proteomes" id="UP001210231"/>
    </source>
</evidence>
<organism evidence="3 4">
    <name type="scientific">Polluticaenibacter yanchengensis</name>
    <dbReference type="NCBI Taxonomy" id="3014562"/>
    <lineage>
        <taxon>Bacteria</taxon>
        <taxon>Pseudomonadati</taxon>
        <taxon>Bacteroidota</taxon>
        <taxon>Chitinophagia</taxon>
        <taxon>Chitinophagales</taxon>
        <taxon>Chitinophagaceae</taxon>
        <taxon>Polluticaenibacter</taxon>
    </lineage>
</organism>
<keyword evidence="1" id="KW-1133">Transmembrane helix</keyword>
<dbReference type="Proteomes" id="UP001210231">
    <property type="component" value="Unassembled WGS sequence"/>
</dbReference>
<dbReference type="Pfam" id="PF14258">
    <property type="entry name" value="DUF4350"/>
    <property type="match status" value="1"/>
</dbReference>
<proteinExistence type="predicted"/>
<dbReference type="InterPro" id="IPR025646">
    <property type="entry name" value="DUF4350"/>
</dbReference>
<feature type="transmembrane region" description="Helical" evidence="1">
    <location>
        <begin position="275"/>
        <end position="293"/>
    </location>
</feature>
<gene>
    <name evidence="3" type="ORF">O3P16_15650</name>
</gene>
<dbReference type="EMBL" id="JAQGEF010000025">
    <property type="protein sequence ID" value="MDA3616251.1"/>
    <property type="molecule type" value="Genomic_DNA"/>
</dbReference>
<name>A0ABT4UN30_9BACT</name>
<keyword evidence="4" id="KW-1185">Reference proteome</keyword>
<keyword evidence="1" id="KW-0472">Membrane</keyword>
<evidence type="ECO:0000259" key="2">
    <source>
        <dbReference type="Pfam" id="PF14258"/>
    </source>
</evidence>
<dbReference type="PROSITE" id="PS51257">
    <property type="entry name" value="PROKAR_LIPOPROTEIN"/>
    <property type="match status" value="1"/>
</dbReference>